<sequence length="597" mass="68467">MAFRYLKVLARSAGGVVRLGRGGRVVASLGSKSVLASHLNDVCFQGRTSLLDGVGHSRMMVRAASNDALDIVRYLEGAEDEEESDESAEEVPVVENVQEFERFSDSDEGSGGDVDEISRVKPHSDGVYRKVIDSIAHPEALASAFESIKQKYGKIIFRSHERIDWRWCEQTADELRAGTYAFRPARLVNVPVLGQGEKMRSVRVVSPKDQIILEAFRAALEKIYAPLFSPFVHSCKHTALEQVKYGWRGNSWFMEFCVEKSYDETNQKRLKNILSDKIEDKRFLDTLFQMFNAGVIGLDKTNIEEGGILSSILCNIYYQKLDEEVQVIMKEWNSEAKNRSINPAYRRLMVFDKRTLARLGGDAEQMRREKQHRLALARKMAISRQNYKDPDFTRVQYVRFGDNFLIGLSGSKATAAKIMRRLTTFLQSNLQLRLDSEKTRLSHAVSDKTLFLDSYIRVLHPKELPEVKSSLTRALARKKAQTMRVKQQLEDRWTRECRNVVLKCWTVAFEKWRRELGKDGAKKRTFEAATQQLLSVPEEDSMLWRQKAQDVLHVFITAALRQGLFPKEEVDNYNRVLASLEKSLAKVPQHEFHDLDE</sequence>
<comment type="caution">
    <text evidence="2">The sequence shown here is derived from an EMBL/GenBank/DDBJ whole genome shotgun (WGS) entry which is preliminary data.</text>
</comment>
<gene>
    <name evidence="2" type="ORF">KC19_7G051700</name>
</gene>
<dbReference type="PANTHER" id="PTHR33642">
    <property type="entry name" value="COX1/OXI3 INTRON 1 PROTEIN-RELATED"/>
    <property type="match status" value="1"/>
</dbReference>
<organism evidence="2 3">
    <name type="scientific">Ceratodon purpureus</name>
    <name type="common">Fire moss</name>
    <name type="synonym">Dicranum purpureum</name>
    <dbReference type="NCBI Taxonomy" id="3225"/>
    <lineage>
        <taxon>Eukaryota</taxon>
        <taxon>Viridiplantae</taxon>
        <taxon>Streptophyta</taxon>
        <taxon>Embryophyta</taxon>
        <taxon>Bryophyta</taxon>
        <taxon>Bryophytina</taxon>
        <taxon>Bryopsida</taxon>
        <taxon>Dicranidae</taxon>
        <taxon>Pseudoditrichales</taxon>
        <taxon>Ditrichaceae</taxon>
        <taxon>Ceratodon</taxon>
    </lineage>
</organism>
<evidence type="ECO:0000313" key="3">
    <source>
        <dbReference type="Proteomes" id="UP000822688"/>
    </source>
</evidence>
<dbReference type="PANTHER" id="PTHR33642:SF3">
    <property type="entry name" value="NUCLEAR INTRON MATURASE 4, MITOCHONDRIAL"/>
    <property type="match status" value="1"/>
</dbReference>
<dbReference type="SUPFAM" id="SSF56672">
    <property type="entry name" value="DNA/RNA polymerases"/>
    <property type="match status" value="1"/>
</dbReference>
<dbReference type="GO" id="GO:0005739">
    <property type="term" value="C:mitochondrion"/>
    <property type="evidence" value="ECO:0007669"/>
    <property type="project" value="TreeGrafter"/>
</dbReference>
<name>A0A8T0H7T5_CERPU</name>
<dbReference type="GO" id="GO:0090615">
    <property type="term" value="P:mitochondrial mRNA processing"/>
    <property type="evidence" value="ECO:0007669"/>
    <property type="project" value="TreeGrafter"/>
</dbReference>
<dbReference type="InterPro" id="IPR000477">
    <property type="entry name" value="RT_dom"/>
</dbReference>
<feature type="domain" description="Reverse transcriptase" evidence="1">
    <location>
        <begin position="171"/>
        <end position="456"/>
    </location>
</feature>
<dbReference type="EMBL" id="CM026428">
    <property type="protein sequence ID" value="KAG0566278.1"/>
    <property type="molecule type" value="Genomic_DNA"/>
</dbReference>
<evidence type="ECO:0000259" key="1">
    <source>
        <dbReference type="PROSITE" id="PS50878"/>
    </source>
</evidence>
<dbReference type="InterPro" id="IPR043502">
    <property type="entry name" value="DNA/RNA_pol_sf"/>
</dbReference>
<accession>A0A8T0H7T5</accession>
<keyword evidence="3" id="KW-1185">Reference proteome</keyword>
<dbReference type="GO" id="GO:0003964">
    <property type="term" value="F:RNA-directed DNA polymerase activity"/>
    <property type="evidence" value="ECO:0007669"/>
    <property type="project" value="TreeGrafter"/>
</dbReference>
<dbReference type="CDD" id="cd01651">
    <property type="entry name" value="RT_G2_intron"/>
    <property type="match status" value="1"/>
</dbReference>
<dbReference type="Proteomes" id="UP000822688">
    <property type="component" value="Chromosome 7"/>
</dbReference>
<dbReference type="AlphaFoldDB" id="A0A8T0H7T5"/>
<reference evidence="2" key="1">
    <citation type="submission" date="2020-06" db="EMBL/GenBank/DDBJ databases">
        <title>WGS assembly of Ceratodon purpureus strain R40.</title>
        <authorList>
            <person name="Carey S.B."/>
            <person name="Jenkins J."/>
            <person name="Shu S."/>
            <person name="Lovell J.T."/>
            <person name="Sreedasyam A."/>
            <person name="Maumus F."/>
            <person name="Tiley G.P."/>
            <person name="Fernandez-Pozo N."/>
            <person name="Barry K."/>
            <person name="Chen C."/>
            <person name="Wang M."/>
            <person name="Lipzen A."/>
            <person name="Daum C."/>
            <person name="Saski C.A."/>
            <person name="Payton A.C."/>
            <person name="Mcbreen J.C."/>
            <person name="Conrad R.E."/>
            <person name="Kollar L.M."/>
            <person name="Olsson S."/>
            <person name="Huttunen S."/>
            <person name="Landis J.B."/>
            <person name="Wickett N.J."/>
            <person name="Johnson M.G."/>
            <person name="Rensing S.A."/>
            <person name="Grimwood J."/>
            <person name="Schmutz J."/>
            <person name="Mcdaniel S.F."/>
        </authorList>
    </citation>
    <scope>NUCLEOTIDE SEQUENCE</scope>
    <source>
        <strain evidence="2">R40</strain>
    </source>
</reference>
<proteinExistence type="predicted"/>
<dbReference type="GO" id="GO:0006315">
    <property type="term" value="P:homing of group II introns"/>
    <property type="evidence" value="ECO:0007669"/>
    <property type="project" value="TreeGrafter"/>
</dbReference>
<evidence type="ECO:0000313" key="2">
    <source>
        <dbReference type="EMBL" id="KAG0566278.1"/>
    </source>
</evidence>
<protein>
    <recommendedName>
        <fullName evidence="1">Reverse transcriptase domain-containing protein</fullName>
    </recommendedName>
</protein>
<dbReference type="PROSITE" id="PS50878">
    <property type="entry name" value="RT_POL"/>
    <property type="match status" value="1"/>
</dbReference>